<name>S0FU95_RUMCE</name>
<dbReference type="RefSeq" id="WP_004625602.1">
    <property type="nucleotide sequence ID" value="NZ_AORV01000031.1"/>
</dbReference>
<evidence type="ECO:0000313" key="3">
    <source>
        <dbReference type="Proteomes" id="UP000014155"/>
    </source>
</evidence>
<keyword evidence="3" id="KW-1185">Reference proteome</keyword>
<evidence type="ECO:0000313" key="2">
    <source>
        <dbReference type="EMBL" id="EMS72088.1"/>
    </source>
</evidence>
<reference evidence="2 3" key="1">
    <citation type="journal article" date="2013" name="Genome Announc.">
        <title>Draft Genome Sequence of the Cellulolytic, Mesophilic, Anaerobic Bacterium Clostridium termitidis Strain CT1112 (DSM 5398).</title>
        <authorList>
            <person name="Lal S."/>
            <person name="Ramachandran U."/>
            <person name="Zhang X."/>
            <person name="Munir R."/>
            <person name="Sparling R."/>
            <person name="Levin D.B."/>
        </authorList>
    </citation>
    <scope>NUCLEOTIDE SEQUENCE [LARGE SCALE GENOMIC DNA]</scope>
    <source>
        <strain evidence="2 3">CT1112</strain>
    </source>
</reference>
<dbReference type="eggNOG" id="ENOG5033G01">
    <property type="taxonomic scope" value="Bacteria"/>
</dbReference>
<dbReference type="STRING" id="1195236.CTER_1958"/>
<organism evidence="2 3">
    <name type="scientific">Ruminiclostridium cellobioparum subsp. termitidis CT1112</name>
    <dbReference type="NCBI Taxonomy" id="1195236"/>
    <lineage>
        <taxon>Bacteria</taxon>
        <taxon>Bacillati</taxon>
        <taxon>Bacillota</taxon>
        <taxon>Clostridia</taxon>
        <taxon>Eubacteriales</taxon>
        <taxon>Oscillospiraceae</taxon>
        <taxon>Ruminiclostridium</taxon>
    </lineage>
</organism>
<accession>S0FU95</accession>
<proteinExistence type="predicted"/>
<comment type="caution">
    <text evidence="2">The sequence shown here is derived from an EMBL/GenBank/DDBJ whole genome shotgun (WGS) entry which is preliminary data.</text>
</comment>
<evidence type="ECO:0000256" key="1">
    <source>
        <dbReference type="SAM" id="MobiDB-lite"/>
    </source>
</evidence>
<gene>
    <name evidence="2" type="ORF">CTER_1958</name>
</gene>
<feature type="region of interest" description="Disordered" evidence="1">
    <location>
        <begin position="52"/>
        <end position="84"/>
    </location>
</feature>
<dbReference type="AlphaFoldDB" id="S0FU95"/>
<dbReference type="PATRIC" id="fig|1195236.3.peg.2257"/>
<dbReference type="Proteomes" id="UP000014155">
    <property type="component" value="Unassembled WGS sequence"/>
</dbReference>
<sequence length="160" mass="17393">MKKIIAVTLVILLAAALGIFAGLYYIGNKIVDETIDEGISLLEDIGPELGDMDGDVSKSPAASEGSGTGTAKADDEQKNPLSAEKLNEVKKKITAQDKMTAAAIVMSKFSTGDIKELKDMLAGGFTEEEKEKAQKMALDKFTSEDIEKFKEMYNKYMLEK</sequence>
<protein>
    <submittedName>
        <fullName evidence="2">Uncharacterized protein</fullName>
    </submittedName>
</protein>
<dbReference type="EMBL" id="AORV01000031">
    <property type="protein sequence ID" value="EMS72088.1"/>
    <property type="molecule type" value="Genomic_DNA"/>
</dbReference>